<feature type="compositionally biased region" description="Basic and acidic residues" evidence="7">
    <location>
        <begin position="7"/>
        <end position="17"/>
    </location>
</feature>
<evidence type="ECO:0000256" key="3">
    <source>
        <dbReference type="ARBA" id="ARBA00022553"/>
    </source>
</evidence>
<feature type="compositionally biased region" description="Basic and acidic residues" evidence="7">
    <location>
        <begin position="1497"/>
        <end position="1509"/>
    </location>
</feature>
<feature type="region of interest" description="Disordered" evidence="7">
    <location>
        <begin position="1405"/>
        <end position="1424"/>
    </location>
</feature>
<feature type="coiled-coil region" evidence="6">
    <location>
        <begin position="3503"/>
        <end position="3685"/>
    </location>
</feature>
<sequence>MEEEEDQERKRKLEAGKAKLAQFRQRKDGQHPSKKPKKKKSSAGSKGQKTAEDAQETTSSHHGHSQSTDGAAATEEFSIMRTLPHGETIKHDKTYTVEHESEISSTADDYSSEVTGASFLPRANSTAELVREEEEFEVRETFSEHGTCSSLTRLEVMEDELAGKQQEIEELNKELEEMRAAYGTQGLQQLQEFETAIKQRDDIITQLTTNLQEARKEKDEIMKEFLELTEQSQKLKIQFQHLQASEALRNNSHTSTAADLLQSKQQMLTYHQQLEEQERQLKLFQKDNESYKAHNVSLQAKIQDMEQLKELELLYERKLNEKDVSIDNMKTALEEEERKSSQLTERISLVEKSAEELRQELVIKNQEINNLTEDFSTSKQRERQSSEEVKLLMGTVEELQRKHYKGNQSEADVVQRMELEAERKLDQLRAELDEMYGQQIVQMKQALIKQHASEIEKLLAQHKAELDNISTQSTVSITNEQINELSITINQLNAQLQHSKKHQSKMKEDFFLQIKAVSSEKSLLQGQIKDLLQDLSLAREQIEKAKESITEKESKLSEASSLLVTTDDLKAELAAVNAYMKELETKHEAEITNYKIKLDMLEREKDAVLDRMAESQEAELEKLRTHFLFSQEEELSKLREDLTREHSVNIENLKQNLDSQFRQQLDNMQQDMSQTIITMQCEKDSLVTKKNNLMLEISKLKDLLHSVGDPRSEEMMIQMNELQKELEPYKMEEKEKETTEQDFEMLQLKIKLLEKEVKEKDALDEQIASLKVDIRILRDENNTLQTTLKNYSIIGSVSEQSDDKNPELRNEIEKLTLEIKQLHKLEFILKEEIERQKNTFSFAEKNFEVNFHELQEEYTCLLKIKEQLEDRITKREEEYSTNLNSLNKELAKLKGICTEENLALKDIKHEVPGPPKLVKADALEAGEVVEKDTTELMEKLEIAQRDKHELSLKLSDLSEQMQLKQNEINLLKEHVKSLCQERDNALSDHQKDKVIGMKETLSVQSDKKSLNNRLEIMSNEEIDKSDTSLAEESLIYEVHEDIQHLNNCSLSHLSPETCDSKVEEETEFTMQRLHELSHRVDTESALLVRTQKERDGLQQELHYAQADLKLQLEAQRISLTQIYNAHIELINENMQKHKEDELCSLKKEMLKIQELKTKELQDVHQQDLQALQLPKTGGDSKSCQILIELLIKRISNELNHINENINRHFLEKKPENMDGTENKESSLQESSCPIALEQHLTEVQAKYAQMTHFLKDFLKEYQQITQFYSNPEIEKDQTIRDDLEGATTLQSLTTMHSPVGGIVDVQGAATSRSHEVEKLKIEFSHQRAQLEEKHSQEIEHLRFYFQQQLKENEERYTTEIIHLQEHIQNVSETSLDFRELSKMQSEVEEALHEADILKSLSTSVTDTEKMDEQGQAGDKPVKRPIGPIYEQLQTLRQASYSRYLEEVSGLKKQHEAELIQLREDLNEKYYQENATLKEQIKLLTKTEQDNSTGNFEKLQRSPVKEEGKTPADINQLLEERYQERIQEEVAKVIVEMTVAFAQKSELARLAAPMDSRSARNYKGSQETAGATQKKEEEHQPFHEEEKSLQVVESSSLDNIHIQDGTDVPHRVTRDVAAVIIGTPNTSLSQEQNSDLHPKHQEKNVTVDSHFNEKTVVLKEEDYNRMLAMGAENAKLRPLYEEHVEDMRQELVRLEQEHQQSVEAMKYAHMEQLERQMYDQEQLLSELHVVRAQLIVNTSMATESQASETEALSEDSQSPETEENPTVTVWDNSSLTLEEHVEEQESESKDEFWDGISKKEDGNNDESEDAVPDDPICDRKHLIRTNKQFLKILLEIVKTTSAVEETIGHHVLGLLDKPGRRSSASQAFDWNPGSEDLGATFDLEAPKTTGPIVLKDFIGSTEATEEELDLFVHLTDRGLAGDALISEDQAQVLHISTRLQAAVEKLLEAINETNNQLEHAKAAQTELVRESIKRKQETANLLQCQEELQERLNEEAKAREHLALELSRAEGLLDGYSDERVFLEKQIQEKNDLVQHMEQELQRTGNRLQEFEQERQQLQEERELLSRQKIALRAEAEPVVQRLVEAAVDAAPTEELMEESEKLLKERIEVQRQAEKDSGDLYKQVKVLETELEEQMSRNMEIEQEKNLDLEDLRQKNLSLEKQLEKTRKFLDEQAVDREHERDVFQQEILQLEQQLKMPQRHQPVTDHQSNALEKLETNLKEKTDKCNELLLCKEQFQRDIQERNEEIEKLECRIRELEQALLTSDDTLKKVELRRQSIIISSKGEMPLEAQLQVERDAIDRKENEITNLEEQLEQFREELENKNEEVQQLHMQLEIQRKESSTRLLELEQENKVLKDENVEDDDKGSPIKTHHMKPEVFEQVLLLKEQEIDQLNEQVGRLQAQLETATDNKIIEDKNNQIKEYKSQIKCLKSDQERLKRNSEEEIEKLNEIIEKLQDELANIDSKVSVDFTSMTEDSDSSKHQLEAITAEKDLLQQKMELSDTELAITRTALDKTKAEMELLKKELNNVREGQIADKRLDNEVEATSEPLANSLLQELQQIIREKNLELLQYYDKVKLLEQQSQVIEQLNEDIRKLQVALAEKEESTVADSVFSIEVSGNSEYQNKTDEEEMSLGGGSSGIKEGLQSIELEETQAKLKSLKEELEKLKQSPENTSAVIEKLEDTLREKTAELLTSQALLDSVQETVQSTMQNLESQVQSLQKVVKEKDAELLQYAVQKELLEKQEVQIEQLNGIIENLRHKLDKVEQSHVPEKVERDKDFLTDQMQNKLLQNTELNGEEATFLKIELENAQAEVKLLRDELSKLHASLSKSEENLREALSEKVQLLENQALSASAEEAMKKAMKNMESQLQELQIDINKKDLELLQCSNEIELLEEQVKTQRNHNDEVILAMENTLREKVAAALVSEAQVKAIQVHSKLMRQTDLHILQEESKGTQTSKSHEKEVAETNFSVLSLRLLQLEKQLSDLHEELQAEREHAVTANQQIAEKDKKLAELQQLLDCTNDRSDERILEETPDAAKLLHVPSQGSVAEEQLERLKAEAKASREELAHYREVAEKLKEELLVKEASISHLEEDLCHVRKCLMEAEEQLKAHMIMEAQQAEEKQLRDDLPGSLGNLEPTPLETKTSSSQTEKTQSVNNSNQTPPIHLTDTGVQNVLDEARWGSTSDDVAAIIKPYIEKIEQMQDLHAAEILDMEARHISEADSLRTDQYVAVQALTEECEALKAVIGSMRATAGPVKPDSLLPTPYQFTDTTSSDTGSDWSQGAYVPNFESVPDGVRSDDEVTTDLFPNKIKNLLRAVHQESIQVLSLTEPDGADDDSQSFPANLEPWLKERKTLLETIASLKDLIGKMQIHKEAKASASPDLYDLIPDWRGELLRAIQEVFDREQDVMISAFHTQLTSLGTCDAATLVNHMQHRLQEQGMEQINAMDCIQNADRRSLLLEVQDLRSQLLSLRNDVAAKPLSVSIVEDMSYQNLENDHAHQIQDLHLQLNRISVKSSELEEQLNSERHVVAEVKNELAQTKIELESTLSLQHKHFKELESLRLEIKQRSDDLDAVSEALANEQKKARELQWALEKEKSKVERSEERGKEELEDLKMLFETQNEKIMEISNLLENEKQMVKDLQERIASREITFDAELSQEKSKASELQAFLDEERNRCKELTNALDCRTKLHTQLQKCEGGEQSDSHSQADDLLKGLQSQLEAKHHRIVELVGEMESYKLECVQLRQSIDEEKQNHRKQIEAENDSGKAAHVQAQELKAMVDDLQQKLNEKTLQLLKVKAEEKHLKETIHRLENNNNQQVVAEQRSERRELGASTSGWKSTIDTPRSNGHQQIEERSPRSLRQVPSIALNGDYIGGGGPFSVETIRQRLQRVSDKLKHLSNKASQRIQFEDVDHEDLTWSKSSIQEIIFQLGQVAVLSLDGENFVFPPGISTNTLTEKLLTQNAELTGYVSRLTEEKNDLRNALLRLEEEACRHRLRGPSGDHSFGPLSVENTTNIDILIASERELWTREKLRLQQSLKLTEAELSKVKAELRIETTQRDSGRGSENTALKRVYSKYLRAESFRKALVYQKKYLLLLLGGFQECEDATLALIGRMGGQPSYTDLEVITHHTRAFTRFRSAVRVSIAISRMKFLVRRWQRATGSSPSSINRNVFGQITGNELRTESPYPPSGSLDNYGEQRHLACRSRSEFDSPQSTVNSQHRNNTVSDASPSSYLRNYDPDRALTDYITRLEALQKRLGSVHTGSTNTSHHTTRR</sequence>
<feature type="coiled-coil region" evidence="6">
    <location>
        <begin position="4032"/>
        <end position="4061"/>
    </location>
</feature>
<accession>A0A8J1KZX0</accession>
<feature type="region of interest" description="Disordered" evidence="7">
    <location>
        <begin position="4205"/>
        <end position="4239"/>
    </location>
</feature>
<keyword evidence="3" id="KW-0597">Phosphoprotein</keyword>
<dbReference type="GeneID" id="108718477"/>
<feature type="compositionally biased region" description="Polar residues" evidence="7">
    <location>
        <begin position="1739"/>
        <end position="1775"/>
    </location>
</feature>
<dbReference type="Pfam" id="PF10495">
    <property type="entry name" value="PACT_coil_coil"/>
    <property type="match status" value="1"/>
</dbReference>
<feature type="coiled-coil region" evidence="6">
    <location>
        <begin position="3736"/>
        <end position="3816"/>
    </location>
</feature>
<keyword evidence="5" id="KW-0206">Cytoskeleton</keyword>
<dbReference type="InterPro" id="IPR019528">
    <property type="entry name" value="PACT_domain"/>
</dbReference>
<dbReference type="InterPro" id="IPR028745">
    <property type="entry name" value="AKAP9/Pericentrin"/>
</dbReference>
<evidence type="ECO:0000256" key="5">
    <source>
        <dbReference type="ARBA" id="ARBA00023212"/>
    </source>
</evidence>
<feature type="compositionally biased region" description="Basic and acidic residues" evidence="7">
    <location>
        <begin position="3121"/>
        <end position="3130"/>
    </location>
</feature>
<dbReference type="GO" id="GO:0060307">
    <property type="term" value="P:regulation of ventricular cardiac muscle cell membrane repolarization"/>
    <property type="evidence" value="ECO:0007669"/>
    <property type="project" value="TreeGrafter"/>
</dbReference>
<feature type="compositionally biased region" description="Polar residues" evidence="7">
    <location>
        <begin position="3834"/>
        <end position="3852"/>
    </location>
</feature>
<reference evidence="10" key="1">
    <citation type="submission" date="2025-08" db="UniProtKB">
        <authorList>
            <consortium name="RefSeq"/>
        </authorList>
    </citation>
    <scope>IDENTIFICATION</scope>
    <source>
        <strain evidence="10">J_2021</strain>
        <tissue evidence="10">Erythrocytes</tissue>
    </source>
</reference>
<feature type="compositionally biased region" description="Acidic residues" evidence="7">
    <location>
        <begin position="1802"/>
        <end position="1811"/>
    </location>
</feature>
<feature type="compositionally biased region" description="Basic and acidic residues" evidence="7">
    <location>
        <begin position="1785"/>
        <end position="1801"/>
    </location>
</feature>
<feature type="coiled-coil region" evidence="6">
    <location>
        <begin position="2800"/>
        <end position="2904"/>
    </location>
</feature>
<dbReference type="GO" id="GO:1903358">
    <property type="term" value="P:regulation of Golgi organization"/>
    <property type="evidence" value="ECO:0007669"/>
    <property type="project" value="TreeGrafter"/>
</dbReference>
<feature type="region of interest" description="Disordered" evidence="7">
    <location>
        <begin position="1"/>
        <end position="74"/>
    </location>
</feature>
<proteinExistence type="predicted"/>
<feature type="region of interest" description="Disordered" evidence="7">
    <location>
        <begin position="1489"/>
        <end position="1509"/>
    </location>
</feature>
<feature type="coiled-coil region" evidence="6">
    <location>
        <begin position="1935"/>
        <end position="2169"/>
    </location>
</feature>
<feature type="coiled-coil region" evidence="6">
    <location>
        <begin position="1444"/>
        <end position="1486"/>
    </location>
</feature>
<dbReference type="GO" id="GO:0015459">
    <property type="term" value="F:potassium channel regulator activity"/>
    <property type="evidence" value="ECO:0000318"/>
    <property type="project" value="GO_Central"/>
</dbReference>
<evidence type="ECO:0000256" key="6">
    <source>
        <dbReference type="SAM" id="Coils"/>
    </source>
</evidence>
<dbReference type="GO" id="GO:0005795">
    <property type="term" value="C:Golgi stack"/>
    <property type="evidence" value="ECO:0000318"/>
    <property type="project" value="GO_Central"/>
</dbReference>
<feature type="region of interest" description="Disordered" evidence="7">
    <location>
        <begin position="1556"/>
        <end position="1587"/>
    </location>
</feature>
<feature type="region of interest" description="Disordered" evidence="7">
    <location>
        <begin position="3120"/>
        <end position="3171"/>
    </location>
</feature>
<feature type="region of interest" description="Disordered" evidence="7">
    <location>
        <begin position="3820"/>
        <end position="3861"/>
    </location>
</feature>
<feature type="compositionally biased region" description="Basic residues" evidence="7">
    <location>
        <begin position="32"/>
        <end position="41"/>
    </location>
</feature>
<feature type="coiled-coil region" evidence="6">
    <location>
        <begin position="411"/>
        <end position="618"/>
    </location>
</feature>
<feature type="compositionally biased region" description="Basic and acidic residues" evidence="7">
    <location>
        <begin position="1572"/>
        <end position="1587"/>
    </location>
</feature>
<feature type="region of interest" description="Disordered" evidence="7">
    <location>
        <begin position="4181"/>
        <end position="4200"/>
    </location>
</feature>
<feature type="coiled-coil region" evidence="6">
    <location>
        <begin position="2205"/>
        <end position="2606"/>
    </location>
</feature>
<dbReference type="GO" id="GO:0007020">
    <property type="term" value="P:microtubule nucleation"/>
    <property type="evidence" value="ECO:0000318"/>
    <property type="project" value="GO_Central"/>
</dbReference>
<dbReference type="PANTHER" id="PTHR44981">
    <property type="entry name" value="PERICENTRIN-LIKE PROTEIN, ISOFORM F"/>
    <property type="match status" value="1"/>
</dbReference>
<feature type="domain" description="Pericentrin/AKAP-450 centrosomal targeting" evidence="8">
    <location>
        <begin position="4077"/>
        <end position="4158"/>
    </location>
</feature>
<feature type="coiled-coil region" evidence="6">
    <location>
        <begin position="2647"/>
        <end position="2768"/>
    </location>
</feature>
<dbReference type="GO" id="GO:0007165">
    <property type="term" value="P:signal transduction"/>
    <property type="evidence" value="ECO:0007669"/>
    <property type="project" value="InterPro"/>
</dbReference>
<keyword evidence="2" id="KW-0963">Cytoplasm</keyword>
<feature type="compositionally biased region" description="Low complexity" evidence="7">
    <location>
        <begin position="3143"/>
        <end position="3156"/>
    </location>
</feature>
<gene>
    <name evidence="10" type="primary">LOC108718477</name>
</gene>
<dbReference type="OrthoDB" id="2020852at2759"/>
<feature type="coiled-coil region" evidence="6">
    <location>
        <begin position="154"/>
        <end position="374"/>
    </location>
</feature>
<feature type="coiled-coil region" evidence="6">
    <location>
        <begin position="729"/>
        <end position="825"/>
    </location>
</feature>
<dbReference type="Proteomes" id="UP000186698">
    <property type="component" value="Chromosome 6L"/>
</dbReference>
<organism evidence="9 10">
    <name type="scientific">Xenopus laevis</name>
    <name type="common">African clawed frog</name>
    <dbReference type="NCBI Taxonomy" id="8355"/>
    <lineage>
        <taxon>Eukaryota</taxon>
        <taxon>Metazoa</taxon>
        <taxon>Chordata</taxon>
        <taxon>Craniata</taxon>
        <taxon>Vertebrata</taxon>
        <taxon>Euteleostomi</taxon>
        <taxon>Amphibia</taxon>
        <taxon>Batrachia</taxon>
        <taxon>Anura</taxon>
        <taxon>Pipoidea</taxon>
        <taxon>Pipidae</taxon>
        <taxon>Xenopodinae</taxon>
        <taxon>Xenopus</taxon>
        <taxon>Xenopus</taxon>
    </lineage>
</organism>
<protein>
    <submittedName>
        <fullName evidence="10">A-kinase anchor protein 9 isoform X1</fullName>
    </submittedName>
</protein>
<dbReference type="PANTHER" id="PTHR44981:SF1">
    <property type="entry name" value="A-KINASE ANCHOR PROTEIN 9"/>
    <property type="match status" value="1"/>
</dbReference>
<keyword evidence="4 6" id="KW-0175">Coiled coil</keyword>
<dbReference type="RefSeq" id="XP_041421819.1">
    <property type="nucleotide sequence ID" value="XM_041565885.1"/>
</dbReference>
<comment type="subcellular location">
    <subcellularLocation>
        <location evidence="1">Cytoplasm</location>
        <location evidence="1">Cytoskeleton</location>
        <location evidence="1">Microtubule organizing center</location>
        <location evidence="1">Centrosome</location>
    </subcellularLocation>
</comment>
<dbReference type="GO" id="GO:0005813">
    <property type="term" value="C:centrosome"/>
    <property type="evidence" value="ECO:0000318"/>
    <property type="project" value="GO_Central"/>
</dbReference>
<feature type="coiled-coil region" evidence="6">
    <location>
        <begin position="1676"/>
        <end position="1703"/>
    </location>
</feature>
<evidence type="ECO:0000256" key="2">
    <source>
        <dbReference type="ARBA" id="ARBA00022490"/>
    </source>
</evidence>
<feature type="compositionally biased region" description="Polar residues" evidence="7">
    <location>
        <begin position="4212"/>
        <end position="4236"/>
    </location>
</feature>
<dbReference type="GO" id="GO:0034237">
    <property type="term" value="F:protein kinase A regulatory subunit binding"/>
    <property type="evidence" value="ECO:0000318"/>
    <property type="project" value="GO_Central"/>
</dbReference>
<evidence type="ECO:0000256" key="4">
    <source>
        <dbReference type="ARBA" id="ARBA00023054"/>
    </source>
</evidence>
<evidence type="ECO:0000256" key="1">
    <source>
        <dbReference type="ARBA" id="ARBA00004300"/>
    </source>
</evidence>
<name>A0A8J1KZX0_XENLA</name>
<evidence type="ECO:0000313" key="10">
    <source>
        <dbReference type="RefSeq" id="XP_041421819.1"/>
    </source>
</evidence>
<dbReference type="GO" id="GO:0005801">
    <property type="term" value="C:cis-Golgi network"/>
    <property type="evidence" value="ECO:0000318"/>
    <property type="project" value="GO_Central"/>
</dbReference>
<dbReference type="CTD" id="108718477"/>
<keyword evidence="9" id="KW-1185">Reference proteome</keyword>
<dbReference type="KEGG" id="xla:108718477"/>
<evidence type="ECO:0000313" key="9">
    <source>
        <dbReference type="Proteomes" id="UP000186698"/>
    </source>
</evidence>
<feature type="coiled-coil region" evidence="6">
    <location>
        <begin position="940"/>
        <end position="981"/>
    </location>
</feature>
<dbReference type="GO" id="GO:0051661">
    <property type="term" value="P:maintenance of centrosome location"/>
    <property type="evidence" value="ECO:0000318"/>
    <property type="project" value="GO_Central"/>
</dbReference>
<feature type="region of interest" description="Disordered" evidence="7">
    <location>
        <begin position="1739"/>
        <end position="1813"/>
    </location>
</feature>
<evidence type="ECO:0000259" key="8">
    <source>
        <dbReference type="Pfam" id="PF10495"/>
    </source>
</evidence>
<dbReference type="GO" id="GO:0097060">
    <property type="term" value="C:synaptic membrane"/>
    <property type="evidence" value="ECO:0000318"/>
    <property type="project" value="GO_Central"/>
</dbReference>
<dbReference type="GO" id="GO:0060090">
    <property type="term" value="F:molecular adaptor activity"/>
    <property type="evidence" value="ECO:0000318"/>
    <property type="project" value="GO_Central"/>
</dbReference>
<evidence type="ECO:0000256" key="7">
    <source>
        <dbReference type="SAM" id="MobiDB-lite"/>
    </source>
</evidence>
<feature type="compositionally biased region" description="Low complexity" evidence="7">
    <location>
        <begin position="57"/>
        <end position="68"/>
    </location>
</feature>
<feature type="coiled-coil region" evidence="6">
    <location>
        <begin position="851"/>
        <end position="896"/>
    </location>
</feature>